<dbReference type="RefSeq" id="WP_273585036.1">
    <property type="nucleotide sequence ID" value="NZ_JANHJP010000001.1"/>
</dbReference>
<evidence type="ECO:0000256" key="5">
    <source>
        <dbReference type="HAMAP-Rule" id="MF_00944"/>
    </source>
</evidence>
<keyword evidence="8" id="KW-1185">Reference proteome</keyword>
<feature type="domain" description="OBG-type G" evidence="6">
    <location>
        <begin position="1"/>
        <end position="258"/>
    </location>
</feature>
<dbReference type="PANTHER" id="PTHR23305:SF18">
    <property type="entry name" value="OBG-TYPE G DOMAIN-CONTAINING PROTEIN"/>
    <property type="match status" value="1"/>
</dbReference>
<dbReference type="HAMAP" id="MF_00944">
    <property type="entry name" value="YchF_OLA1_ATPase"/>
    <property type="match status" value="1"/>
</dbReference>
<dbReference type="InterPro" id="IPR004396">
    <property type="entry name" value="ATPase_YchF/OLA1"/>
</dbReference>
<keyword evidence="3 5" id="KW-0067">ATP-binding</keyword>
<dbReference type="Gene3D" id="3.10.20.30">
    <property type="match status" value="1"/>
</dbReference>
<dbReference type="CDD" id="cd01900">
    <property type="entry name" value="YchF"/>
    <property type="match status" value="1"/>
</dbReference>
<dbReference type="PIRSF" id="PIRSF006641">
    <property type="entry name" value="CHP00092"/>
    <property type="match status" value="1"/>
</dbReference>
<comment type="caution">
    <text evidence="7">The sequence shown here is derived from an EMBL/GenBank/DDBJ whole genome shotgun (WGS) entry which is preliminary data.</text>
</comment>
<comment type="function">
    <text evidence="5">ATPase that binds to both the 70S ribosome and the 50S ribosomal subunit in a nucleotide-independent manner.</text>
</comment>
<dbReference type="InterPro" id="IPR041706">
    <property type="entry name" value="YchF_N"/>
</dbReference>
<organism evidence="7 8">
    <name type="scientific">Columbia Basin potato purple top phytoplasma</name>
    <dbReference type="NCBI Taxonomy" id="307134"/>
    <lineage>
        <taxon>Bacteria</taxon>
        <taxon>Bacillati</taxon>
        <taxon>Mycoplasmatota</taxon>
        <taxon>Mollicutes</taxon>
        <taxon>Acholeplasmatales</taxon>
        <taxon>Acholeplasmataceae</taxon>
        <taxon>Candidatus Phytoplasma</taxon>
        <taxon>16SrVI (Clover proliferation group)</taxon>
    </lineage>
</organism>
<evidence type="ECO:0000313" key="8">
    <source>
        <dbReference type="Proteomes" id="UP001221763"/>
    </source>
</evidence>
<dbReference type="EMBL" id="JANHJP010000001">
    <property type="protein sequence ID" value="MDC9031797.1"/>
    <property type="molecule type" value="Genomic_DNA"/>
</dbReference>
<dbReference type="NCBIfam" id="TIGR00092">
    <property type="entry name" value="redox-regulated ATPase YchF"/>
    <property type="match status" value="1"/>
</dbReference>
<evidence type="ECO:0000259" key="6">
    <source>
        <dbReference type="PROSITE" id="PS51710"/>
    </source>
</evidence>
<keyword evidence="1" id="KW-0479">Metal-binding</keyword>
<dbReference type="Proteomes" id="UP001221763">
    <property type="component" value="Unassembled WGS sequence"/>
</dbReference>
<name>A0ABT5L892_9MOLU</name>
<dbReference type="PANTHER" id="PTHR23305">
    <property type="entry name" value="OBG GTPASE FAMILY"/>
    <property type="match status" value="1"/>
</dbReference>
<dbReference type="InterPro" id="IPR013029">
    <property type="entry name" value="YchF_C"/>
</dbReference>
<evidence type="ECO:0000256" key="3">
    <source>
        <dbReference type="ARBA" id="ARBA00022840"/>
    </source>
</evidence>
<evidence type="ECO:0000313" key="7">
    <source>
        <dbReference type="EMBL" id="MDC9031797.1"/>
    </source>
</evidence>
<proteinExistence type="inferred from homology"/>
<dbReference type="SUPFAM" id="SSF81271">
    <property type="entry name" value="TGS-like"/>
    <property type="match status" value="1"/>
</dbReference>
<protein>
    <recommendedName>
        <fullName evidence="5">Ribosome-binding ATPase YchF</fullName>
    </recommendedName>
</protein>
<dbReference type="Pfam" id="PF01926">
    <property type="entry name" value="MMR_HSR1"/>
    <property type="match status" value="1"/>
</dbReference>
<dbReference type="InterPro" id="IPR023192">
    <property type="entry name" value="TGS-like_dom_sf"/>
</dbReference>
<comment type="similarity">
    <text evidence="5">Belongs to the TRAFAC class OBG-HflX-like GTPase superfamily. OBG GTPase family. YchF/OLA1 subfamily.</text>
</comment>
<dbReference type="InterPro" id="IPR012676">
    <property type="entry name" value="TGS-like"/>
</dbReference>
<dbReference type="PROSITE" id="PS51710">
    <property type="entry name" value="G_OBG"/>
    <property type="match status" value="1"/>
</dbReference>
<dbReference type="Gene3D" id="1.10.150.300">
    <property type="entry name" value="TGS-like domain"/>
    <property type="match status" value="1"/>
</dbReference>
<dbReference type="InterPro" id="IPR006073">
    <property type="entry name" value="GTP-bd"/>
</dbReference>
<evidence type="ECO:0000256" key="4">
    <source>
        <dbReference type="ARBA" id="ARBA00022842"/>
    </source>
</evidence>
<keyword evidence="4" id="KW-0460">Magnesium</keyword>
<reference evidence="7 8" key="1">
    <citation type="journal article" date="2023" name="Plant">
        <title>Draft Genome Sequence Resource of CBPPT1, a 'Candidatus Phytoplasma trifolii'-Related Strain Associated with Potato Purple Top Disease in the Columbia Basin, U.S.A.</title>
        <authorList>
            <person name="Wei W."/>
            <person name="Shao J."/>
            <person name="Bottner-Parker K.D."/>
            <person name="Zhao Y."/>
        </authorList>
    </citation>
    <scope>NUCLEOTIDE SEQUENCE [LARGE SCALE GENOMIC DNA]</scope>
    <source>
        <strain evidence="7 8">CBPPT1</strain>
    </source>
</reference>
<dbReference type="InterPro" id="IPR027417">
    <property type="entry name" value="P-loop_NTPase"/>
</dbReference>
<dbReference type="Gene3D" id="3.40.50.300">
    <property type="entry name" value="P-loop containing nucleotide triphosphate hydrolases"/>
    <property type="match status" value="1"/>
</dbReference>
<evidence type="ECO:0000256" key="1">
    <source>
        <dbReference type="ARBA" id="ARBA00022723"/>
    </source>
</evidence>
<sequence>MKVGIVGLPNVGKSTLFNAITNMKVLEANYPFATIQPNVGIVSVQDERLNFLANLFQSQKIIKTQIEFIDIAGLVKNASKGEGLGNQFLNHIRDVDAICHVVKCFDDPNIIHVNDKVDPVDESITIETELILSDLEQIEKRLSKINRQKKNLLNKETLKEEDLLKKIKSNLEQDNNISQLNLNSQELKIIKNFNLLSLKPMIYIGNFKEKDLSDLTNNSFFQKMSKHAQKKEREFIPVCILLEKELSILNKKEKENFLSMYNLKNSALQEIIKKSYKLLGLQTYFTTGKTETKAWSFYKGMTAPECGGIIHSDFQKGFIKAEIFNFKDLIQNKNFVKIKENGKLRLEGKNYLVQDGDIITFYFNVSKQNKMK</sequence>
<keyword evidence="2 5" id="KW-0547">Nucleotide-binding</keyword>
<accession>A0ABT5L892</accession>
<dbReference type="Pfam" id="PF06071">
    <property type="entry name" value="YchF-GTPase_C"/>
    <property type="match status" value="1"/>
</dbReference>
<feature type="binding site" evidence="5">
    <location>
        <begin position="10"/>
        <end position="15"/>
    </location>
    <ligand>
        <name>ATP</name>
        <dbReference type="ChEBI" id="CHEBI:30616"/>
    </ligand>
</feature>
<dbReference type="SUPFAM" id="SSF52540">
    <property type="entry name" value="P-loop containing nucleoside triphosphate hydrolases"/>
    <property type="match status" value="1"/>
</dbReference>
<dbReference type="PRINTS" id="PR00326">
    <property type="entry name" value="GTP1OBG"/>
</dbReference>
<dbReference type="InterPro" id="IPR012675">
    <property type="entry name" value="Beta-grasp_dom_sf"/>
</dbReference>
<gene>
    <name evidence="5" type="primary">ychF</name>
    <name evidence="7" type="ORF">M8044_000016</name>
</gene>
<evidence type="ECO:0000256" key="2">
    <source>
        <dbReference type="ARBA" id="ARBA00022741"/>
    </source>
</evidence>
<dbReference type="InterPro" id="IPR031167">
    <property type="entry name" value="G_OBG"/>
</dbReference>